<keyword evidence="2" id="KW-0472">Membrane</keyword>
<dbReference type="EMBL" id="CP121106">
    <property type="protein sequence ID" value="WFL78485.1"/>
    <property type="molecule type" value="Genomic_DNA"/>
</dbReference>
<evidence type="ECO:0000313" key="4">
    <source>
        <dbReference type="Proteomes" id="UP001215827"/>
    </source>
</evidence>
<feature type="transmembrane region" description="Helical" evidence="2">
    <location>
        <begin position="21"/>
        <end position="44"/>
    </location>
</feature>
<dbReference type="Proteomes" id="UP001215827">
    <property type="component" value="Chromosome"/>
</dbReference>
<dbReference type="RefSeq" id="WP_278017175.1">
    <property type="nucleotide sequence ID" value="NZ_CP121106.1"/>
</dbReference>
<evidence type="ECO:0000313" key="3">
    <source>
        <dbReference type="EMBL" id="WFL78485.1"/>
    </source>
</evidence>
<evidence type="ECO:0008006" key="5">
    <source>
        <dbReference type="Google" id="ProtNLM"/>
    </source>
</evidence>
<gene>
    <name evidence="3" type="ORF">P7228_05310</name>
</gene>
<proteinExistence type="predicted"/>
<feature type="region of interest" description="Disordered" evidence="1">
    <location>
        <begin position="207"/>
        <end position="240"/>
    </location>
</feature>
<accession>A0ABY8FWP0</accession>
<evidence type="ECO:0000256" key="1">
    <source>
        <dbReference type="SAM" id="MobiDB-lite"/>
    </source>
</evidence>
<evidence type="ECO:0000256" key="2">
    <source>
        <dbReference type="SAM" id="Phobius"/>
    </source>
</evidence>
<keyword evidence="2" id="KW-1133">Transmembrane helix</keyword>
<feature type="transmembrane region" description="Helical" evidence="2">
    <location>
        <begin position="71"/>
        <end position="93"/>
    </location>
</feature>
<reference evidence="3 4" key="1">
    <citation type="submission" date="2023-03" db="EMBL/GenBank/DDBJ databases">
        <title>Altererythrobacter sp. CAU 1644 isolated from sand.</title>
        <authorList>
            <person name="Kim W."/>
        </authorList>
    </citation>
    <scope>NUCLEOTIDE SEQUENCE [LARGE SCALE GENOMIC DNA]</scope>
    <source>
        <strain evidence="3 4">CAU 1644</strain>
    </source>
</reference>
<protein>
    <recommendedName>
        <fullName evidence="5">DUF308 domain-containing protein</fullName>
    </recommendedName>
</protein>
<feature type="compositionally biased region" description="Low complexity" evidence="1">
    <location>
        <begin position="218"/>
        <end position="235"/>
    </location>
</feature>
<keyword evidence="4" id="KW-1185">Reference proteome</keyword>
<organism evidence="3 4">
    <name type="scientific">Altererythrobacter arenosus</name>
    <dbReference type="NCBI Taxonomy" id="3032592"/>
    <lineage>
        <taxon>Bacteria</taxon>
        <taxon>Pseudomonadati</taxon>
        <taxon>Pseudomonadota</taxon>
        <taxon>Alphaproteobacteria</taxon>
        <taxon>Sphingomonadales</taxon>
        <taxon>Erythrobacteraceae</taxon>
        <taxon>Altererythrobacter</taxon>
    </lineage>
</organism>
<keyword evidence="2" id="KW-0812">Transmembrane</keyword>
<name>A0ABY8FWP0_9SPHN</name>
<sequence length="345" mass="37027">MALGRRTTATPRQPLAAHPAFAAILCLWVAALFGLAVMVLPGAMLEGLVARSGLAAVLPAAEPPLGSTARFLVAAAAAVFGGVAGFMIARLLARLTARKARVAVENVADPEIEDPVFAPEIDSEEEDPFPFDIDPDMLDDEIEEPAIAEISVEPSEPAILTIEELDQAGLDRAVAKDEAQDWDFEQASHDPEDFRPDVGAWGLEEEVEDFEPTPEPAPLAHAPSPHSVAPQAPAPDARDGLGRLRSRRLEELSLAEMVERFGGALSEHRDAIERDPALRNEVQPVIAAALKALTGHERAKRAAPTQYQATQGNAALDISTREQAEATEEALREALEKLQRMSGNF</sequence>